<dbReference type="AlphaFoldDB" id="A0A0U3B3Q8"/>
<dbReference type="EMBL" id="CP013650">
    <property type="protein sequence ID" value="ALS98185.1"/>
    <property type="molecule type" value="Genomic_DNA"/>
</dbReference>
<proteinExistence type="predicted"/>
<feature type="domain" description="CobW C-terminal" evidence="3">
    <location>
        <begin position="248"/>
        <end position="330"/>
    </location>
</feature>
<dbReference type="SUPFAM" id="SSF52540">
    <property type="entry name" value="P-loop containing nucleoside triphosphate hydrolases"/>
    <property type="match status" value="1"/>
</dbReference>
<keyword evidence="2" id="KW-0472">Membrane</keyword>
<gene>
    <name evidence="4" type="ORF">AT746_07880</name>
</gene>
<dbReference type="KEGG" id="lal:AT746_07880"/>
<feature type="transmembrane region" description="Helical" evidence="2">
    <location>
        <begin position="250"/>
        <end position="271"/>
    </location>
</feature>
<protein>
    <recommendedName>
        <fullName evidence="3">CobW C-terminal domain-containing protein</fullName>
    </recommendedName>
</protein>
<accession>A0A0U3B3Q8</accession>
<keyword evidence="2" id="KW-0812">Transmembrane</keyword>
<keyword evidence="2" id="KW-1133">Transmembrane helix</keyword>
<evidence type="ECO:0000256" key="1">
    <source>
        <dbReference type="ARBA" id="ARBA00045658"/>
    </source>
</evidence>
<dbReference type="InterPro" id="IPR051316">
    <property type="entry name" value="Zinc-reg_GTPase_activator"/>
</dbReference>
<dbReference type="Proteomes" id="UP000068447">
    <property type="component" value="Chromosome"/>
</dbReference>
<reference evidence="4 5" key="1">
    <citation type="submission" date="2015-12" db="EMBL/GenBank/DDBJ databases">
        <title>Complete genome of Lacimicrobium alkaliphilum KCTC 32984.</title>
        <authorList>
            <person name="Kim S.-G."/>
            <person name="Lee Y.-J."/>
        </authorList>
    </citation>
    <scope>NUCLEOTIDE SEQUENCE [LARGE SCALE GENOMIC DNA]</scope>
    <source>
        <strain evidence="4 5">YelD216</strain>
    </source>
</reference>
<keyword evidence="5" id="KW-1185">Reference proteome</keyword>
<dbReference type="InterPro" id="IPR027417">
    <property type="entry name" value="P-loop_NTPase"/>
</dbReference>
<evidence type="ECO:0000313" key="5">
    <source>
        <dbReference type="Proteomes" id="UP000068447"/>
    </source>
</evidence>
<name>A0A0U3B3Q8_9ALTE</name>
<dbReference type="CDD" id="cd03112">
    <property type="entry name" value="CobW-like"/>
    <property type="match status" value="1"/>
</dbReference>
<evidence type="ECO:0000259" key="3">
    <source>
        <dbReference type="SMART" id="SM00833"/>
    </source>
</evidence>
<dbReference type="InterPro" id="IPR011629">
    <property type="entry name" value="CobW-like_C"/>
</dbReference>
<dbReference type="GO" id="GO:0005737">
    <property type="term" value="C:cytoplasm"/>
    <property type="evidence" value="ECO:0007669"/>
    <property type="project" value="TreeGrafter"/>
</dbReference>
<dbReference type="STRING" id="1526571.AT746_07880"/>
<dbReference type="Pfam" id="PF02492">
    <property type="entry name" value="cobW"/>
    <property type="match status" value="1"/>
</dbReference>
<dbReference type="SMART" id="SM00833">
    <property type="entry name" value="CobW_C"/>
    <property type="match status" value="1"/>
</dbReference>
<evidence type="ECO:0000313" key="4">
    <source>
        <dbReference type="EMBL" id="ALS98185.1"/>
    </source>
</evidence>
<dbReference type="OrthoDB" id="9808822at2"/>
<dbReference type="PANTHER" id="PTHR13748">
    <property type="entry name" value="COBW-RELATED"/>
    <property type="match status" value="1"/>
</dbReference>
<dbReference type="Gene3D" id="3.40.50.300">
    <property type="entry name" value="P-loop containing nucleotide triphosphate hydrolases"/>
    <property type="match status" value="1"/>
</dbReference>
<sequence length="332" mass="36827">MQIIKRAVATNIITGFLGVGKSTAIRHLLNNKPEGEIWAVLVNEFGEVGIDGNMLRQNGDNKQLYIKEVPGGCMCCTSGLPMQIALNLLLAQSKPDRLLIEPTGLGHPLEVLQNLSAEHYRGILDLRQTLTLVDARKAKDKRYREHPIFRQQIQVADRLIANKSDLYQPDDPDSLKALALELGYQGEITSVTQGQLDPNWLQGKAGFGQSLINAERDRTEEGAEALEALSAPDAGFIRRQARADGFYSCGWVFAPSACFNFTALMSLLLGLDMQRVKAIMRTEKGWFVFNQVDGVLSTSELTEGMDSRLECISDSETEFDSLEQALQQVQIR</sequence>
<dbReference type="RefSeq" id="WP_062478773.1">
    <property type="nucleotide sequence ID" value="NZ_CP013650.1"/>
</dbReference>
<comment type="function">
    <text evidence="1">Zinc chaperone that directly transfers zinc cofactor to target proteins, thereby activating them. Zinc is transferred from the CXCC motif in the GTPase domain to the zinc binding site in target proteins in a process requiring GTP hydrolysis.</text>
</comment>
<evidence type="ECO:0000256" key="2">
    <source>
        <dbReference type="SAM" id="Phobius"/>
    </source>
</evidence>
<dbReference type="PANTHER" id="PTHR13748:SF46">
    <property type="entry name" value="ZINC CHAPERONE YEIR"/>
    <property type="match status" value="1"/>
</dbReference>
<organism evidence="4 5">
    <name type="scientific">Lacimicrobium alkaliphilum</name>
    <dbReference type="NCBI Taxonomy" id="1526571"/>
    <lineage>
        <taxon>Bacteria</taxon>
        <taxon>Pseudomonadati</taxon>
        <taxon>Pseudomonadota</taxon>
        <taxon>Gammaproteobacteria</taxon>
        <taxon>Alteromonadales</taxon>
        <taxon>Alteromonadaceae</taxon>
        <taxon>Lacimicrobium</taxon>
    </lineage>
</organism>
<dbReference type="InterPro" id="IPR003495">
    <property type="entry name" value="CobW/HypB/UreG_nucleotide-bd"/>
</dbReference>